<protein>
    <recommendedName>
        <fullName evidence="6">Probable transcriptional regulatory protein AF77_07625</fullName>
    </recommendedName>
</protein>
<evidence type="ECO:0000259" key="7">
    <source>
        <dbReference type="Pfam" id="PF01709"/>
    </source>
</evidence>
<keyword evidence="5 6" id="KW-0804">Transcription</keyword>
<evidence type="ECO:0000256" key="5">
    <source>
        <dbReference type="ARBA" id="ARBA00023163"/>
    </source>
</evidence>
<feature type="domain" description="TACO1/YebC-like second and third" evidence="7">
    <location>
        <begin position="92"/>
        <end position="247"/>
    </location>
</feature>
<dbReference type="Pfam" id="PF01709">
    <property type="entry name" value="Transcrip_reg"/>
    <property type="match status" value="1"/>
</dbReference>
<dbReference type="HAMAP" id="MF_00693">
    <property type="entry name" value="Transcrip_reg_TACO1"/>
    <property type="match status" value="1"/>
</dbReference>
<keyword evidence="2 6" id="KW-0963">Cytoplasm</keyword>
<evidence type="ECO:0000256" key="2">
    <source>
        <dbReference type="ARBA" id="ARBA00022490"/>
    </source>
</evidence>
<dbReference type="SUPFAM" id="SSF75625">
    <property type="entry name" value="YebC-like"/>
    <property type="match status" value="1"/>
</dbReference>
<evidence type="ECO:0000256" key="1">
    <source>
        <dbReference type="ARBA" id="ARBA00008724"/>
    </source>
</evidence>
<proteinExistence type="inferred from homology"/>
<gene>
    <name evidence="9" type="ORF">AF77_07625</name>
</gene>
<organism evidence="9 10">
    <name type="scientific">Aliarcobacter butzleri L352</name>
    <dbReference type="NCBI Taxonomy" id="1447260"/>
    <lineage>
        <taxon>Bacteria</taxon>
        <taxon>Pseudomonadati</taxon>
        <taxon>Campylobacterota</taxon>
        <taxon>Epsilonproteobacteria</taxon>
        <taxon>Campylobacterales</taxon>
        <taxon>Arcobacteraceae</taxon>
        <taxon>Aliarcobacter</taxon>
    </lineage>
</organism>
<dbReference type="GO" id="GO:0006355">
    <property type="term" value="P:regulation of DNA-templated transcription"/>
    <property type="evidence" value="ECO:0007669"/>
    <property type="project" value="UniProtKB-UniRule"/>
</dbReference>
<dbReference type="Pfam" id="PF20772">
    <property type="entry name" value="TACO1_YebC_N"/>
    <property type="match status" value="1"/>
</dbReference>
<evidence type="ECO:0000313" key="9">
    <source>
        <dbReference type="EMBL" id="KLE04134.1"/>
    </source>
</evidence>
<dbReference type="InterPro" id="IPR048300">
    <property type="entry name" value="TACO1_YebC-like_2nd/3rd_dom"/>
</dbReference>
<dbReference type="GO" id="GO:0005829">
    <property type="term" value="C:cytosol"/>
    <property type="evidence" value="ECO:0007669"/>
    <property type="project" value="TreeGrafter"/>
</dbReference>
<evidence type="ECO:0000313" key="10">
    <source>
        <dbReference type="Proteomes" id="UP000035462"/>
    </source>
</evidence>
<dbReference type="InterPro" id="IPR002876">
    <property type="entry name" value="Transcrip_reg_TACO1-like"/>
</dbReference>
<dbReference type="Gene3D" id="3.30.70.980">
    <property type="match status" value="2"/>
</dbReference>
<dbReference type="FunFam" id="1.10.10.200:FF:000004">
    <property type="entry name" value="Probable transcriptional regulatory protein BSBG_02618"/>
    <property type="match status" value="1"/>
</dbReference>
<dbReference type="PANTHER" id="PTHR12532:SF6">
    <property type="entry name" value="TRANSCRIPTIONAL REGULATORY PROTEIN YEBC-RELATED"/>
    <property type="match status" value="1"/>
</dbReference>
<dbReference type="InterPro" id="IPR049083">
    <property type="entry name" value="TACO1_YebC_N"/>
</dbReference>
<comment type="subcellular location">
    <subcellularLocation>
        <location evidence="6">Cytoplasm</location>
    </subcellularLocation>
</comment>
<name>A0A837JB84_9BACT</name>
<dbReference type="NCBIfam" id="NF009044">
    <property type="entry name" value="PRK12378.1"/>
    <property type="match status" value="1"/>
</dbReference>
<dbReference type="Proteomes" id="UP000035462">
    <property type="component" value="Unassembled WGS sequence"/>
</dbReference>
<keyword evidence="4 6" id="KW-0238">DNA-binding</keyword>
<dbReference type="PANTHER" id="PTHR12532">
    <property type="entry name" value="TRANSLATIONAL ACTIVATOR OF CYTOCHROME C OXIDASE 1"/>
    <property type="match status" value="1"/>
</dbReference>
<accession>A0A837JB84</accession>
<feature type="domain" description="TACO1/YebC-like N-terminal" evidence="8">
    <location>
        <begin position="16"/>
        <end position="86"/>
    </location>
</feature>
<dbReference type="NCBIfam" id="TIGR01033">
    <property type="entry name" value="YebC/PmpR family DNA-binding transcriptional regulator"/>
    <property type="match status" value="1"/>
</dbReference>
<evidence type="ECO:0000256" key="4">
    <source>
        <dbReference type="ARBA" id="ARBA00023125"/>
    </source>
</evidence>
<dbReference type="GO" id="GO:0003677">
    <property type="term" value="F:DNA binding"/>
    <property type="evidence" value="ECO:0007669"/>
    <property type="project" value="UniProtKB-UniRule"/>
</dbReference>
<sequence length="248" mass="27882">MPKFLKIVWSDLMGRAFEYRKAAKMKRWGNMSRVFPKLARAIEVAAKTGVPDPEMNSALRTAILNAKAENMPKANIDAAIKRATGKDSANFSEVNFEGKGPHGVLIFVETATDNNTRTVANIKMYFNKTNGQVVPTGSLEFFFDRKAIFEFNKPSNYELEDLEMELIDAGLEELEEEDGLCLAYANYTDFGNMNSKFEELGIALTKAELKRIPNNPQEFTEAQQEDIGKLIEKLEDDDDVQAVYTNIA</sequence>
<evidence type="ECO:0000259" key="8">
    <source>
        <dbReference type="Pfam" id="PF20772"/>
    </source>
</evidence>
<dbReference type="InterPro" id="IPR029072">
    <property type="entry name" value="YebC-like"/>
</dbReference>
<dbReference type="Gene3D" id="1.10.10.200">
    <property type="match status" value="1"/>
</dbReference>
<comment type="caution">
    <text evidence="9">The sequence shown here is derived from an EMBL/GenBank/DDBJ whole genome shotgun (WGS) entry which is preliminary data.</text>
</comment>
<evidence type="ECO:0000256" key="3">
    <source>
        <dbReference type="ARBA" id="ARBA00023015"/>
    </source>
</evidence>
<reference evidence="9 10" key="1">
    <citation type="submission" date="2014-01" db="EMBL/GenBank/DDBJ databases">
        <title>Development of a Comparative Genomic Fingerprinting Assay for High Resolution Genotyping of Arcobacter butzleri.</title>
        <authorList>
            <person name="Webb A.L."/>
            <person name="Inglis G.D."/>
            <person name="Kruczkiewicz P."/>
            <person name="Selinger L.B."/>
            <person name="Taboada E.N."/>
        </authorList>
    </citation>
    <scope>NUCLEOTIDE SEQUENCE [LARGE SCALE GENOMIC DNA]</scope>
    <source>
        <strain evidence="9 10">L352</strain>
    </source>
</reference>
<dbReference type="InterPro" id="IPR017856">
    <property type="entry name" value="Integrase-like_N"/>
</dbReference>
<comment type="similarity">
    <text evidence="1 6">Belongs to the TACO1 family.</text>
</comment>
<dbReference type="InterPro" id="IPR026564">
    <property type="entry name" value="Transcrip_reg_TACO1-like_dom3"/>
</dbReference>
<dbReference type="AlphaFoldDB" id="A0A837JB84"/>
<evidence type="ECO:0000256" key="6">
    <source>
        <dbReference type="HAMAP-Rule" id="MF_00693"/>
    </source>
</evidence>
<dbReference type="EMBL" id="JAIT01000055">
    <property type="protein sequence ID" value="KLE04134.1"/>
    <property type="molecule type" value="Genomic_DNA"/>
</dbReference>
<keyword evidence="3 6" id="KW-0805">Transcription regulation</keyword>